<evidence type="ECO:0000313" key="2">
    <source>
        <dbReference type="Proteomes" id="UP000008177"/>
    </source>
</evidence>
<protein>
    <submittedName>
        <fullName evidence="1">Uncharacterized protein</fullName>
    </submittedName>
</protein>
<gene>
    <name evidence="1" type="ORF">BofuT4_P037150.1</name>
</gene>
<dbReference type="Proteomes" id="UP000008177">
    <property type="component" value="Unplaced contigs"/>
</dbReference>
<dbReference type="AlphaFoldDB" id="G2Y4Z5"/>
<reference evidence="2" key="1">
    <citation type="journal article" date="2011" name="PLoS Genet.">
        <title>Genomic analysis of the necrotrophic fungal pathogens Sclerotinia sclerotiorum and Botrytis cinerea.</title>
        <authorList>
            <person name="Amselem J."/>
            <person name="Cuomo C.A."/>
            <person name="van Kan J.A."/>
            <person name="Viaud M."/>
            <person name="Benito E.P."/>
            <person name="Couloux A."/>
            <person name="Coutinho P.M."/>
            <person name="de Vries R.P."/>
            <person name="Dyer P.S."/>
            <person name="Fillinger S."/>
            <person name="Fournier E."/>
            <person name="Gout L."/>
            <person name="Hahn M."/>
            <person name="Kohn L."/>
            <person name="Lapalu N."/>
            <person name="Plummer K.M."/>
            <person name="Pradier J.M."/>
            <person name="Quevillon E."/>
            <person name="Sharon A."/>
            <person name="Simon A."/>
            <person name="ten Have A."/>
            <person name="Tudzynski B."/>
            <person name="Tudzynski P."/>
            <person name="Wincker P."/>
            <person name="Andrew M."/>
            <person name="Anthouard V."/>
            <person name="Beever R.E."/>
            <person name="Beffa R."/>
            <person name="Benoit I."/>
            <person name="Bouzid O."/>
            <person name="Brault B."/>
            <person name="Chen Z."/>
            <person name="Choquer M."/>
            <person name="Collemare J."/>
            <person name="Cotton P."/>
            <person name="Danchin E.G."/>
            <person name="Da Silva C."/>
            <person name="Gautier A."/>
            <person name="Giraud C."/>
            <person name="Giraud T."/>
            <person name="Gonzalez C."/>
            <person name="Grossetete S."/>
            <person name="Guldener U."/>
            <person name="Henrissat B."/>
            <person name="Howlett B.J."/>
            <person name="Kodira C."/>
            <person name="Kretschmer M."/>
            <person name="Lappartient A."/>
            <person name="Leroch M."/>
            <person name="Levis C."/>
            <person name="Mauceli E."/>
            <person name="Neuveglise C."/>
            <person name="Oeser B."/>
            <person name="Pearson M."/>
            <person name="Poulain J."/>
            <person name="Poussereau N."/>
            <person name="Quesneville H."/>
            <person name="Rascle C."/>
            <person name="Schumacher J."/>
            <person name="Segurens B."/>
            <person name="Sexton A."/>
            <person name="Silva E."/>
            <person name="Sirven C."/>
            <person name="Soanes D.M."/>
            <person name="Talbot N.J."/>
            <person name="Templeton M."/>
            <person name="Yandava C."/>
            <person name="Yarden O."/>
            <person name="Zeng Q."/>
            <person name="Rollins J.A."/>
            <person name="Lebrun M.H."/>
            <person name="Dickman M."/>
        </authorList>
    </citation>
    <scope>NUCLEOTIDE SEQUENCE [LARGE SCALE GENOMIC DNA]</scope>
    <source>
        <strain evidence="2">T4</strain>
    </source>
</reference>
<sequence>MILIAPGSNWFMYGIDNSTSRISRLHSQIELQSRLSETLFTSFSLALEKSLEKNRLTLSLYGSALVISTLIDAALSVTTDNLAWSVVTKARRALDTVVRHDRLLVPSDGPSLPYLIASSRRYPVGDLSVQREFLT</sequence>
<dbReference type="InParanoid" id="G2Y4Z5"/>
<dbReference type="HOGENOM" id="CLU_1885454_0_0_1"/>
<name>G2Y4Z5_BOTF4</name>
<evidence type="ECO:0000313" key="1">
    <source>
        <dbReference type="EMBL" id="CCD47735.1"/>
    </source>
</evidence>
<proteinExistence type="predicted"/>
<organism evidence="1 2">
    <name type="scientific">Botryotinia fuckeliana (strain T4)</name>
    <name type="common">Noble rot fungus</name>
    <name type="synonym">Botrytis cinerea</name>
    <dbReference type="NCBI Taxonomy" id="999810"/>
    <lineage>
        <taxon>Eukaryota</taxon>
        <taxon>Fungi</taxon>
        <taxon>Dikarya</taxon>
        <taxon>Ascomycota</taxon>
        <taxon>Pezizomycotina</taxon>
        <taxon>Leotiomycetes</taxon>
        <taxon>Helotiales</taxon>
        <taxon>Sclerotiniaceae</taxon>
        <taxon>Botrytis</taxon>
    </lineage>
</organism>
<dbReference type="EMBL" id="FQ790287">
    <property type="protein sequence ID" value="CCD47735.1"/>
    <property type="molecule type" value="Genomic_DNA"/>
</dbReference>
<accession>G2Y4Z5</accession>